<evidence type="ECO:0000256" key="1">
    <source>
        <dbReference type="ARBA" id="ARBA00004821"/>
    </source>
</evidence>
<protein>
    <recommendedName>
        <fullName evidence="5 6">Octanoyltransferase</fullName>
        <ecNumber evidence="5 6">2.3.1.181</ecNumber>
    </recommendedName>
    <alternativeName>
        <fullName evidence="5">Lipoate-protein ligase B</fullName>
    </alternativeName>
    <alternativeName>
        <fullName evidence="5">Lipoyl/octanoyl transferase</fullName>
    </alternativeName>
    <alternativeName>
        <fullName evidence="5">Octanoyl-[acyl-carrier-protein]-protein N-octanoyltransferase</fullName>
    </alternativeName>
</protein>
<accession>A0A1L3GPR2</accession>
<dbReference type="STRING" id="1842532.A7E78_08640"/>
<dbReference type="GO" id="GO:0009249">
    <property type="term" value="P:protein lipoylation"/>
    <property type="evidence" value="ECO:0007669"/>
    <property type="project" value="InterPro"/>
</dbReference>
<reference evidence="11 12" key="1">
    <citation type="journal article" date="2017" name="Genome Announc.">
        <title>Complete Genome Sequences of Two Acetylene-Fermenting Pelobacter acetylenicus Strains.</title>
        <authorList>
            <person name="Sutton J.M."/>
            <person name="Baesman S.M."/>
            <person name="Fierst J.L."/>
            <person name="Poret-Peterson A.T."/>
            <person name="Oremland R.S."/>
            <person name="Dunlap D.S."/>
            <person name="Akob D.M."/>
        </authorList>
    </citation>
    <scope>NUCLEOTIDE SEQUENCE [LARGE SCALE GENOMIC DNA]</scope>
    <source>
        <strain evidence="11 12">SFB93</strain>
    </source>
</reference>
<dbReference type="PANTHER" id="PTHR10993">
    <property type="entry name" value="OCTANOYLTRANSFERASE"/>
    <property type="match status" value="1"/>
</dbReference>
<evidence type="ECO:0000256" key="8">
    <source>
        <dbReference type="PIRSR" id="PIRSR016262-2"/>
    </source>
</evidence>
<feature type="binding site" evidence="5 8">
    <location>
        <begin position="133"/>
        <end position="135"/>
    </location>
    <ligand>
        <name>substrate</name>
    </ligand>
</feature>
<feature type="binding site" evidence="5 8">
    <location>
        <begin position="66"/>
        <end position="73"/>
    </location>
    <ligand>
        <name>substrate</name>
    </ligand>
</feature>
<proteinExistence type="inferred from homology"/>
<comment type="subcellular location">
    <subcellularLocation>
        <location evidence="5">Cytoplasm</location>
    </subcellularLocation>
</comment>
<dbReference type="PANTHER" id="PTHR10993:SF7">
    <property type="entry name" value="LIPOYLTRANSFERASE 2, MITOCHONDRIAL-RELATED"/>
    <property type="match status" value="1"/>
</dbReference>
<dbReference type="OrthoDB" id="9787061at2"/>
<comment type="miscellaneous">
    <text evidence="5">In the reaction, the free carboxyl group of octanoic acid is attached via an amide linkage to the epsilon-amino group of a specific lysine residue of lipoyl domains of lipoate-dependent enzymes.</text>
</comment>
<feature type="domain" description="BPL/LPL catalytic" evidence="10">
    <location>
        <begin position="28"/>
        <end position="203"/>
    </location>
</feature>
<gene>
    <name evidence="5" type="primary">lipB</name>
    <name evidence="11" type="ORF">A7E78_08640</name>
</gene>
<evidence type="ECO:0000259" key="10">
    <source>
        <dbReference type="PROSITE" id="PS51733"/>
    </source>
</evidence>
<dbReference type="PIRSF" id="PIRSF016262">
    <property type="entry name" value="LPLase"/>
    <property type="match status" value="1"/>
</dbReference>
<feature type="site" description="Lowers pKa of active site Cys" evidence="5 9">
    <location>
        <position position="130"/>
    </location>
</feature>
<dbReference type="KEGG" id="pef:A7E78_08640"/>
<feature type="active site" description="Acyl-thioester intermediate" evidence="5 7">
    <location>
        <position position="164"/>
    </location>
</feature>
<keyword evidence="2 5" id="KW-0808">Transferase</keyword>
<dbReference type="InterPro" id="IPR004143">
    <property type="entry name" value="BPL_LPL_catalytic"/>
</dbReference>
<evidence type="ECO:0000256" key="6">
    <source>
        <dbReference type="PIRNR" id="PIRNR016262"/>
    </source>
</evidence>
<evidence type="ECO:0000256" key="5">
    <source>
        <dbReference type="HAMAP-Rule" id="MF_00013"/>
    </source>
</evidence>
<comment type="similarity">
    <text evidence="5 6">Belongs to the LipB family.</text>
</comment>
<dbReference type="InterPro" id="IPR000544">
    <property type="entry name" value="Octanoyltransferase"/>
</dbReference>
<dbReference type="HAMAP" id="MF_00013">
    <property type="entry name" value="LipB"/>
    <property type="match status" value="1"/>
</dbReference>
<dbReference type="SUPFAM" id="SSF55681">
    <property type="entry name" value="Class II aaRS and biotin synthetases"/>
    <property type="match status" value="1"/>
</dbReference>
<organism evidence="11 12">
    <name type="scientific">Syntrophotalea acetylenivorans</name>
    <dbReference type="NCBI Taxonomy" id="1842532"/>
    <lineage>
        <taxon>Bacteria</taxon>
        <taxon>Pseudomonadati</taxon>
        <taxon>Thermodesulfobacteriota</taxon>
        <taxon>Desulfuromonadia</taxon>
        <taxon>Desulfuromonadales</taxon>
        <taxon>Syntrophotaleaceae</taxon>
        <taxon>Syntrophotalea</taxon>
    </lineage>
</organism>
<feature type="binding site" evidence="5 8">
    <location>
        <begin position="146"/>
        <end position="148"/>
    </location>
    <ligand>
        <name>substrate</name>
    </ligand>
</feature>
<dbReference type="RefSeq" id="WP_072283858.1">
    <property type="nucleotide sequence ID" value="NZ_CP015519.1"/>
</dbReference>
<keyword evidence="12" id="KW-1185">Reference proteome</keyword>
<evidence type="ECO:0000256" key="9">
    <source>
        <dbReference type="PIRSR" id="PIRSR016262-3"/>
    </source>
</evidence>
<comment type="catalytic activity">
    <reaction evidence="5 6">
        <text>octanoyl-[ACP] + L-lysyl-[protein] = N(6)-octanoyl-L-lysyl-[protein] + holo-[ACP] + H(+)</text>
        <dbReference type="Rhea" id="RHEA:17665"/>
        <dbReference type="Rhea" id="RHEA-COMP:9636"/>
        <dbReference type="Rhea" id="RHEA-COMP:9685"/>
        <dbReference type="Rhea" id="RHEA-COMP:9752"/>
        <dbReference type="Rhea" id="RHEA-COMP:9928"/>
        <dbReference type="ChEBI" id="CHEBI:15378"/>
        <dbReference type="ChEBI" id="CHEBI:29969"/>
        <dbReference type="ChEBI" id="CHEBI:64479"/>
        <dbReference type="ChEBI" id="CHEBI:78463"/>
        <dbReference type="ChEBI" id="CHEBI:78809"/>
        <dbReference type="EC" id="2.3.1.181"/>
    </reaction>
</comment>
<dbReference type="UniPathway" id="UPA00538">
    <property type="reaction ID" value="UER00592"/>
</dbReference>
<evidence type="ECO:0000256" key="4">
    <source>
        <dbReference type="ARBA" id="ARBA00024732"/>
    </source>
</evidence>
<dbReference type="PROSITE" id="PS01313">
    <property type="entry name" value="LIPB"/>
    <property type="match status" value="1"/>
</dbReference>
<evidence type="ECO:0000256" key="7">
    <source>
        <dbReference type="PIRSR" id="PIRSR016262-1"/>
    </source>
</evidence>
<dbReference type="EMBL" id="CP015519">
    <property type="protein sequence ID" value="APG27895.1"/>
    <property type="molecule type" value="Genomic_DNA"/>
</dbReference>
<keyword evidence="5" id="KW-0963">Cytoplasm</keyword>
<evidence type="ECO:0000256" key="3">
    <source>
        <dbReference type="ARBA" id="ARBA00023315"/>
    </source>
</evidence>
<dbReference type="Pfam" id="PF21948">
    <property type="entry name" value="LplA-B_cat"/>
    <property type="match status" value="1"/>
</dbReference>
<dbReference type="Proteomes" id="UP000182517">
    <property type="component" value="Chromosome"/>
</dbReference>
<dbReference type="GO" id="GO:0033819">
    <property type="term" value="F:lipoyl(octanoyl) transferase activity"/>
    <property type="evidence" value="ECO:0007669"/>
    <property type="project" value="UniProtKB-EC"/>
</dbReference>
<keyword evidence="3 5" id="KW-0012">Acyltransferase</keyword>
<sequence length="211" mass="23461">MEVKNLGSLAYAESYALQERLAVEVYAGRAPETLLLLEHPPVYTVGRSGNLHNVLDPKVETIAVNRGGDVTFHCPGQLVGYPIIDLNRRRRDLHHYLRFLEEVLIQVAADFNVVAWRREGATGIWTEKGKLASIGAGARRWITMHGFALNVCNDLEGFKRINPCGIVDCAMVSLMLVGARSLDMERVKNRTASHFQNLLQRWLPLNAGSGG</sequence>
<evidence type="ECO:0000313" key="12">
    <source>
        <dbReference type="Proteomes" id="UP000182517"/>
    </source>
</evidence>
<dbReference type="AlphaFoldDB" id="A0A1L3GPR2"/>
<dbReference type="InterPro" id="IPR045864">
    <property type="entry name" value="aa-tRNA-synth_II/BPL/LPL"/>
</dbReference>
<evidence type="ECO:0000256" key="2">
    <source>
        <dbReference type="ARBA" id="ARBA00022679"/>
    </source>
</evidence>
<dbReference type="EC" id="2.3.1.181" evidence="5 6"/>
<dbReference type="NCBIfam" id="TIGR00214">
    <property type="entry name" value="lipB"/>
    <property type="match status" value="1"/>
</dbReference>
<comment type="pathway">
    <text evidence="1 5 6">Protein modification; protein lipoylation via endogenous pathway; protein N(6)-(lipoyl)lysine from octanoyl-[acyl-carrier-protein]: step 1/2.</text>
</comment>
<name>A0A1L3GPR2_9BACT</name>
<dbReference type="CDD" id="cd16444">
    <property type="entry name" value="LipB"/>
    <property type="match status" value="1"/>
</dbReference>
<dbReference type="NCBIfam" id="NF010925">
    <property type="entry name" value="PRK14345.1"/>
    <property type="match status" value="1"/>
</dbReference>
<dbReference type="GO" id="GO:0005737">
    <property type="term" value="C:cytoplasm"/>
    <property type="evidence" value="ECO:0007669"/>
    <property type="project" value="UniProtKB-SubCell"/>
</dbReference>
<dbReference type="PROSITE" id="PS51733">
    <property type="entry name" value="BPL_LPL_CATALYTIC"/>
    <property type="match status" value="1"/>
</dbReference>
<dbReference type="Gene3D" id="3.30.930.10">
    <property type="entry name" value="Bira Bifunctional Protein, Domain 2"/>
    <property type="match status" value="1"/>
</dbReference>
<evidence type="ECO:0000313" key="11">
    <source>
        <dbReference type="EMBL" id="APG27895.1"/>
    </source>
</evidence>
<dbReference type="InterPro" id="IPR020605">
    <property type="entry name" value="Octanoyltransferase_CS"/>
</dbReference>
<comment type="function">
    <text evidence="4 5 6">Catalyzes the transfer of endogenously produced octanoic acid from octanoyl-acyl-carrier-protein onto the lipoyl domains of lipoate-dependent enzymes. Lipoyl-ACP can also act as a substrate although octanoyl-ACP is likely to be the physiological substrate.</text>
</comment>